<dbReference type="InterPro" id="IPR036318">
    <property type="entry name" value="FAD-bd_PCMH-like_sf"/>
</dbReference>
<sequence>ARDYLATRFFNSYRNEINRRQQQQPKGARKGSPETPASRSIFTILSLATVVEVASDSVIFHAYRTGGAKQHTTCGIDALRVKDFSSGSVSLPVDSEYTSLSEEYWSQTAWKHPSCIATPVDAVQVASLVKALVKNHVRFVIRSGVTHLFQATPTSVLEFWPP</sequence>
<proteinExistence type="predicted"/>
<dbReference type="EMBL" id="JAQQWM010000001">
    <property type="protein sequence ID" value="KAK8084016.1"/>
    <property type="molecule type" value="Genomic_DNA"/>
</dbReference>
<gene>
    <name evidence="2" type="ORF">PG996_002797</name>
</gene>
<dbReference type="Gene3D" id="3.30.465.10">
    <property type="match status" value="1"/>
</dbReference>
<organism evidence="2 3">
    <name type="scientific">Apiospora saccharicola</name>
    <dbReference type="NCBI Taxonomy" id="335842"/>
    <lineage>
        <taxon>Eukaryota</taxon>
        <taxon>Fungi</taxon>
        <taxon>Dikarya</taxon>
        <taxon>Ascomycota</taxon>
        <taxon>Pezizomycotina</taxon>
        <taxon>Sordariomycetes</taxon>
        <taxon>Xylariomycetidae</taxon>
        <taxon>Amphisphaeriales</taxon>
        <taxon>Apiosporaceae</taxon>
        <taxon>Apiospora</taxon>
    </lineage>
</organism>
<dbReference type="Proteomes" id="UP001446871">
    <property type="component" value="Unassembled WGS sequence"/>
</dbReference>
<comment type="caution">
    <text evidence="2">The sequence shown here is derived from an EMBL/GenBank/DDBJ whole genome shotgun (WGS) entry which is preliminary data.</text>
</comment>
<protein>
    <submittedName>
        <fullName evidence="2">FAD-binding domain-containing protein</fullName>
    </submittedName>
</protein>
<feature type="region of interest" description="Disordered" evidence="1">
    <location>
        <begin position="17"/>
        <end position="36"/>
    </location>
</feature>
<dbReference type="SUPFAM" id="SSF56176">
    <property type="entry name" value="FAD-binding/transporter-associated domain-like"/>
    <property type="match status" value="1"/>
</dbReference>
<accession>A0ABR1WKJ5</accession>
<name>A0ABR1WKJ5_9PEZI</name>
<dbReference type="InterPro" id="IPR016169">
    <property type="entry name" value="FAD-bd_PCMH_sub2"/>
</dbReference>
<keyword evidence="3" id="KW-1185">Reference proteome</keyword>
<evidence type="ECO:0000313" key="2">
    <source>
        <dbReference type="EMBL" id="KAK8084016.1"/>
    </source>
</evidence>
<evidence type="ECO:0000256" key="1">
    <source>
        <dbReference type="SAM" id="MobiDB-lite"/>
    </source>
</evidence>
<evidence type="ECO:0000313" key="3">
    <source>
        <dbReference type="Proteomes" id="UP001446871"/>
    </source>
</evidence>
<feature type="non-terminal residue" evidence="2">
    <location>
        <position position="1"/>
    </location>
</feature>
<reference evidence="2 3" key="1">
    <citation type="submission" date="2023-01" db="EMBL/GenBank/DDBJ databases">
        <title>Analysis of 21 Apiospora genomes using comparative genomics revels a genus with tremendous synthesis potential of carbohydrate active enzymes and secondary metabolites.</title>
        <authorList>
            <person name="Sorensen T."/>
        </authorList>
    </citation>
    <scope>NUCLEOTIDE SEQUENCE [LARGE SCALE GENOMIC DNA]</scope>
    <source>
        <strain evidence="2 3">CBS 83171</strain>
    </source>
</reference>